<comment type="caution">
    <text evidence="2">The sequence shown here is derived from an EMBL/GenBank/DDBJ whole genome shotgun (WGS) entry which is preliminary data.</text>
</comment>
<evidence type="ECO:0000313" key="3">
    <source>
        <dbReference type="Proteomes" id="UP001589870"/>
    </source>
</evidence>
<keyword evidence="1" id="KW-0472">Membrane</keyword>
<organism evidence="2 3">
    <name type="scientific">Sphaerimonospora cavernae</name>
    <dbReference type="NCBI Taxonomy" id="1740611"/>
    <lineage>
        <taxon>Bacteria</taxon>
        <taxon>Bacillati</taxon>
        <taxon>Actinomycetota</taxon>
        <taxon>Actinomycetes</taxon>
        <taxon>Streptosporangiales</taxon>
        <taxon>Streptosporangiaceae</taxon>
        <taxon>Sphaerimonospora</taxon>
    </lineage>
</organism>
<keyword evidence="1" id="KW-0812">Transmembrane</keyword>
<proteinExistence type="predicted"/>
<dbReference type="RefSeq" id="WP_394299950.1">
    <property type="nucleotide sequence ID" value="NZ_JBHMQT010000006.1"/>
</dbReference>
<evidence type="ECO:0000313" key="2">
    <source>
        <dbReference type="EMBL" id="MFC0861726.1"/>
    </source>
</evidence>
<dbReference type="Proteomes" id="UP001589870">
    <property type="component" value="Unassembled WGS sequence"/>
</dbReference>
<sequence>MYQQLWAESVKAIPNLLITLLILFLGWGAGNRITARWDEHKKRRELDLQALGAFYSVYGQFTTVWKLWGGVCTEAAKDDGIRREVLEPAVRAEGELESLLVRISSERALSDLECTVLACFRQAFQSLRESITARDPLRSHVRDADTGQLVKIYWASSDSAPYLAFKALAGRVAGLLSESSLAGRPSNPHRALLKITDNRWEHTWVQETFKALDMRHLSPPTMS</sequence>
<feature type="transmembrane region" description="Helical" evidence="1">
    <location>
        <begin position="12"/>
        <end position="34"/>
    </location>
</feature>
<protein>
    <submittedName>
        <fullName evidence="2">Uncharacterized protein</fullName>
    </submittedName>
</protein>
<reference evidence="2 3" key="1">
    <citation type="submission" date="2024-09" db="EMBL/GenBank/DDBJ databases">
        <authorList>
            <person name="Sun Q."/>
            <person name="Mori K."/>
        </authorList>
    </citation>
    <scope>NUCLEOTIDE SEQUENCE [LARGE SCALE GENOMIC DNA]</scope>
    <source>
        <strain evidence="2 3">TBRC 1851</strain>
    </source>
</reference>
<gene>
    <name evidence="2" type="ORF">ACFHYQ_05390</name>
</gene>
<keyword evidence="3" id="KW-1185">Reference proteome</keyword>
<keyword evidence="1" id="KW-1133">Transmembrane helix</keyword>
<name>A0ABV6U3J7_9ACTN</name>
<accession>A0ABV6U3J7</accession>
<dbReference type="EMBL" id="JBHMQT010000006">
    <property type="protein sequence ID" value="MFC0861726.1"/>
    <property type="molecule type" value="Genomic_DNA"/>
</dbReference>
<evidence type="ECO:0000256" key="1">
    <source>
        <dbReference type="SAM" id="Phobius"/>
    </source>
</evidence>